<dbReference type="STRING" id="7918.ENSLOCP00000020935"/>
<dbReference type="Pfam" id="PF15365">
    <property type="entry name" value="PNRC"/>
    <property type="match status" value="1"/>
</dbReference>
<feature type="region of interest" description="Disordered" evidence="6">
    <location>
        <begin position="231"/>
        <end position="277"/>
    </location>
</feature>
<dbReference type="Ensembl" id="ENSLOCT00000020971.1">
    <property type="protein sequence ID" value="ENSLOCP00000020935.1"/>
    <property type="gene ID" value="ENSLOCG00000016937.1"/>
</dbReference>
<dbReference type="Proteomes" id="UP000018468">
    <property type="component" value="Linkage group LG1"/>
</dbReference>
<dbReference type="InterPro" id="IPR026780">
    <property type="entry name" value="PNRC1/2"/>
</dbReference>
<feature type="compositionally biased region" description="Polar residues" evidence="6">
    <location>
        <begin position="170"/>
        <end position="179"/>
    </location>
</feature>
<evidence type="ECO:0000256" key="5">
    <source>
        <dbReference type="ARBA" id="ARBA00023242"/>
    </source>
</evidence>
<accession>W5NJX6</accession>
<dbReference type="eggNOG" id="ENOG502RYBG">
    <property type="taxonomic scope" value="Eukaryota"/>
</dbReference>
<evidence type="ECO:0000313" key="7">
    <source>
        <dbReference type="Ensembl" id="ENSLOCP00000020935.1"/>
    </source>
</evidence>
<keyword evidence="3" id="KW-0010">Activator</keyword>
<feature type="region of interest" description="Disordered" evidence="6">
    <location>
        <begin position="137"/>
        <end position="201"/>
    </location>
</feature>
<keyword evidence="4" id="KW-0804">Transcription</keyword>
<evidence type="ECO:0000256" key="3">
    <source>
        <dbReference type="ARBA" id="ARBA00023159"/>
    </source>
</evidence>
<dbReference type="AlphaFoldDB" id="W5NJX6"/>
<dbReference type="GeneTree" id="ENSGT00530000063881"/>
<evidence type="ECO:0000313" key="8">
    <source>
        <dbReference type="Proteomes" id="UP000018468"/>
    </source>
</evidence>
<dbReference type="InterPro" id="IPR028322">
    <property type="entry name" value="PNRC-like_rgn"/>
</dbReference>
<dbReference type="PANTHER" id="PTHR15405">
    <property type="entry name" value="PROLINE-RICH NUCLEAR RECEPTOR COACTIVATOR"/>
    <property type="match status" value="1"/>
</dbReference>
<dbReference type="HOGENOM" id="CLU_087488_0_0_1"/>
<dbReference type="GO" id="GO:0000184">
    <property type="term" value="P:nuclear-transcribed mRNA catabolic process, nonsense-mediated decay"/>
    <property type="evidence" value="ECO:0000318"/>
    <property type="project" value="GO_Central"/>
</dbReference>
<organism evidence="7 8">
    <name type="scientific">Lepisosteus oculatus</name>
    <name type="common">Spotted gar</name>
    <dbReference type="NCBI Taxonomy" id="7918"/>
    <lineage>
        <taxon>Eukaryota</taxon>
        <taxon>Metazoa</taxon>
        <taxon>Chordata</taxon>
        <taxon>Craniata</taxon>
        <taxon>Vertebrata</taxon>
        <taxon>Euteleostomi</taxon>
        <taxon>Actinopterygii</taxon>
        <taxon>Neopterygii</taxon>
        <taxon>Holostei</taxon>
        <taxon>Semionotiformes</taxon>
        <taxon>Lepisosteidae</taxon>
        <taxon>Lepisosteus</taxon>
    </lineage>
</organism>
<evidence type="ECO:0000256" key="6">
    <source>
        <dbReference type="SAM" id="MobiDB-lite"/>
    </source>
</evidence>
<keyword evidence="2" id="KW-0805">Transcription regulation</keyword>
<dbReference type="OrthoDB" id="8959733at2759"/>
<dbReference type="KEGG" id="loc:102689097"/>
<name>W5NJX6_LEPOC</name>
<keyword evidence="5" id="KW-0539">Nucleus</keyword>
<keyword evidence="8" id="KW-1185">Reference proteome</keyword>
<reference evidence="8" key="1">
    <citation type="submission" date="2011-12" db="EMBL/GenBank/DDBJ databases">
        <title>The Draft Genome of Lepisosteus oculatus.</title>
        <authorList>
            <consortium name="The Broad Institute Genome Assembly &amp; Analysis Group"/>
            <consortium name="Computational R&amp;D Group"/>
            <consortium name="and Sequencing Platform"/>
            <person name="Di Palma F."/>
            <person name="Alfoldi J."/>
            <person name="Johnson J."/>
            <person name="Berlin A."/>
            <person name="Gnerre S."/>
            <person name="Jaffe D."/>
            <person name="MacCallum I."/>
            <person name="Young S."/>
            <person name="Walker B.J."/>
            <person name="Lander E.S."/>
            <person name="Lindblad-Toh K."/>
        </authorList>
    </citation>
    <scope>NUCLEOTIDE SEQUENCE [LARGE SCALE GENOMIC DNA]</scope>
</reference>
<dbReference type="InParanoid" id="W5NJX6"/>
<protein>
    <submittedName>
        <fullName evidence="7">Proline rich nuclear receptor coactivator 1</fullName>
    </submittedName>
</protein>
<evidence type="ECO:0000256" key="1">
    <source>
        <dbReference type="ARBA" id="ARBA00004123"/>
    </source>
</evidence>
<dbReference type="GO" id="GO:0000932">
    <property type="term" value="C:P-body"/>
    <property type="evidence" value="ECO:0000318"/>
    <property type="project" value="GO_Central"/>
</dbReference>
<sequence length="296" mass="32264">MYPPSCDFQIMLGETLSHHIESKLDNIENSKPTPVGSNLNKRQALLKKGGRRVRSASTGLQNRHHYHLLHHHHHHQQQQQGQKHPALLRNGTTRFTDINNNSSSSSPGAGIKKTEAVANRAQAATAITLHHLKQGAKKEVLKSKTGRPDRAPFTSGHSVYNLNKCEQPAQPLNGSSQRARPSMLGEVSPAKGQENGPRLRSPPLELCGGEGKKPLHSGDVFHKLAAVRAAEPGPEEPLRDGEKNYAGAKFSEPPSPSVLPKPPSHWVGERGPRASGPSRELMTVHLKTLLKVQAEP</sequence>
<dbReference type="Bgee" id="ENSLOCG00000016937">
    <property type="expression patterns" value="Expressed in muscle tissue and 13 other cell types or tissues"/>
</dbReference>
<dbReference type="CTD" id="10957"/>
<feature type="compositionally biased region" description="Pro residues" evidence="6">
    <location>
        <begin position="253"/>
        <end position="263"/>
    </location>
</feature>
<evidence type="ECO:0000256" key="4">
    <source>
        <dbReference type="ARBA" id="ARBA00023163"/>
    </source>
</evidence>
<dbReference type="GO" id="GO:0005634">
    <property type="term" value="C:nucleus"/>
    <property type="evidence" value="ECO:0000318"/>
    <property type="project" value="GO_Central"/>
</dbReference>
<reference evidence="7" key="3">
    <citation type="submission" date="2025-09" db="UniProtKB">
        <authorList>
            <consortium name="Ensembl"/>
        </authorList>
    </citation>
    <scope>IDENTIFICATION</scope>
</reference>
<evidence type="ECO:0000256" key="2">
    <source>
        <dbReference type="ARBA" id="ARBA00023015"/>
    </source>
</evidence>
<proteinExistence type="predicted"/>
<feature type="compositionally biased region" description="Basic and acidic residues" evidence="6">
    <location>
        <begin position="137"/>
        <end position="150"/>
    </location>
</feature>
<comment type="subcellular location">
    <subcellularLocation>
        <location evidence="1">Nucleus</location>
    </subcellularLocation>
</comment>
<reference evidence="7" key="2">
    <citation type="submission" date="2025-08" db="UniProtKB">
        <authorList>
            <consortium name="Ensembl"/>
        </authorList>
    </citation>
    <scope>IDENTIFICATION</scope>
</reference>
<dbReference type="OMA" id="HKPPRNC"/>
<dbReference type="EMBL" id="AHAT01011942">
    <property type="status" value="NOT_ANNOTATED_CDS"/>
    <property type="molecule type" value="Genomic_DNA"/>
</dbReference>
<dbReference type="GeneID" id="102689097"/>